<keyword evidence="1" id="KW-1133">Transmembrane helix</keyword>
<evidence type="ECO:0000313" key="2">
    <source>
        <dbReference type="EMBL" id="QYC30702.1"/>
    </source>
</evidence>
<organism evidence="2 3">
    <name type="scientific">Paulownia witches'-broom phytoplasma</name>
    <dbReference type="NCBI Taxonomy" id="39647"/>
    <lineage>
        <taxon>Bacteria</taxon>
        <taxon>Bacillati</taxon>
        <taxon>Mycoplasmatota</taxon>
        <taxon>Mollicutes</taxon>
        <taxon>Acholeplasmatales</taxon>
        <taxon>Acholeplasmataceae</taxon>
        <taxon>Candidatus Phytoplasma</taxon>
        <taxon>16SrI (Aster yellows group)</taxon>
    </lineage>
</organism>
<evidence type="ECO:0000313" key="3">
    <source>
        <dbReference type="Proteomes" id="UP000825369"/>
    </source>
</evidence>
<proteinExistence type="predicted"/>
<evidence type="ECO:0000256" key="1">
    <source>
        <dbReference type="SAM" id="Phobius"/>
    </source>
</evidence>
<dbReference type="RefSeq" id="WP_219474256.1">
    <property type="nucleotide sequence ID" value="NZ_BSCX01000013.1"/>
</dbReference>
<dbReference type="EMBL" id="CP066882">
    <property type="protein sequence ID" value="QYC30702.1"/>
    <property type="molecule type" value="Genomic_DNA"/>
</dbReference>
<keyword evidence="3" id="KW-1185">Reference proteome</keyword>
<accession>A0ABX8TNX6</accession>
<gene>
    <name evidence="2" type="ORF">HGD80_02460</name>
</gene>
<reference evidence="2 3" key="1">
    <citation type="journal article" date="2021" name="Mol. Plant">
        <title>Genomic insights into the fast growth of paulownias and the formation of Paulownia witches' broom.</title>
        <authorList>
            <person name="Cao Y."/>
            <person name="Sun G."/>
            <person name="Zhai X."/>
            <person name="Xu P."/>
            <person name="Ma L."/>
            <person name="Deng M."/>
            <person name="Zhao Z."/>
            <person name="Yang H."/>
            <person name="Dong Y."/>
            <person name="Shang Z."/>
            <person name="Lv Y."/>
            <person name="Yan L."/>
            <person name="Liu H."/>
            <person name="Cao X."/>
            <person name="Li B."/>
            <person name="Wang Z."/>
            <person name="Zhao X."/>
            <person name="Yu H."/>
            <person name="Wang F."/>
            <person name="Ma W."/>
            <person name="Huang J."/>
            <person name="Fan G."/>
        </authorList>
    </citation>
    <scope>NUCLEOTIDE SEQUENCE [LARGE SCALE GENOMIC DNA]</scope>
    <source>
        <strain evidence="2 3">Zhengzhou</strain>
    </source>
</reference>
<protein>
    <submittedName>
        <fullName evidence="2">Uncharacterized protein</fullName>
    </submittedName>
</protein>
<name>A0ABX8TNX6_9MOLU</name>
<feature type="transmembrane region" description="Helical" evidence="1">
    <location>
        <begin position="12"/>
        <end position="45"/>
    </location>
</feature>
<keyword evidence="1" id="KW-0812">Transmembrane</keyword>
<sequence>MYFNPCISHDRPFFLGFVFALAIASWIAVVSFSFVFGALSTHLFLLIKHKGSY</sequence>
<dbReference type="Proteomes" id="UP000825369">
    <property type="component" value="Chromosome"/>
</dbReference>
<keyword evidence="1" id="KW-0472">Membrane</keyword>